<proteinExistence type="predicted"/>
<dbReference type="EMBL" id="JBEDUW010000006">
    <property type="protein sequence ID" value="KAK9925375.1"/>
    <property type="molecule type" value="Genomic_DNA"/>
</dbReference>
<sequence>MEELVLQNLLNGDTEAQIQAAAQLGNLNGKQRHNLVERGVMLPLISMLHSQDFETIEAALFALLTLAFGSERNKSWILKSGALPVLINLLQCQSKALIELTITAFMIVSSCKENKLSIASSGAIGQILEILNGDYANANSNGMHMNKNTIAISTQARLDSVATLHNLSTYHQIMPSLVSAGVVFSLLQIIRTCQKPSQLVEKSIALLDDIVSSSKSALKETAATYDAIGALVETIEEGSSESKEHAVRILLFICQSCRENYRGLILREGVMPGLLQLTVDGTWRAKTMAEELLLLLRDCSSYGRRHQQSRNEVIEQIMQEIDAEGEEVAGATALRLLARLGRIQWNI</sequence>
<dbReference type="InterPro" id="IPR000225">
    <property type="entry name" value="Armadillo"/>
</dbReference>
<dbReference type="Pfam" id="PF25598">
    <property type="entry name" value="ARM_PUB"/>
    <property type="match status" value="1"/>
</dbReference>
<keyword evidence="1" id="KW-0677">Repeat</keyword>
<name>A0AAW1WMW5_RUBAR</name>
<dbReference type="InterPro" id="IPR058678">
    <property type="entry name" value="ARM_PUB"/>
</dbReference>
<gene>
    <name evidence="4" type="ORF">M0R45_033699</name>
</gene>
<dbReference type="Gene3D" id="1.25.10.10">
    <property type="entry name" value="Leucine-rich Repeat Variant"/>
    <property type="match status" value="1"/>
</dbReference>
<evidence type="ECO:0000256" key="1">
    <source>
        <dbReference type="ARBA" id="ARBA00022737"/>
    </source>
</evidence>
<reference evidence="4 5" key="1">
    <citation type="journal article" date="2023" name="G3 (Bethesda)">
        <title>A chromosome-length genome assembly and annotation of blackberry (Rubus argutus, cv. 'Hillquist').</title>
        <authorList>
            <person name="Bruna T."/>
            <person name="Aryal R."/>
            <person name="Dudchenko O."/>
            <person name="Sargent D.J."/>
            <person name="Mead D."/>
            <person name="Buti M."/>
            <person name="Cavallini A."/>
            <person name="Hytonen T."/>
            <person name="Andres J."/>
            <person name="Pham M."/>
            <person name="Weisz D."/>
            <person name="Mascagni F."/>
            <person name="Usai G."/>
            <person name="Natali L."/>
            <person name="Bassil N."/>
            <person name="Fernandez G.E."/>
            <person name="Lomsadze A."/>
            <person name="Armour M."/>
            <person name="Olukolu B."/>
            <person name="Poorten T."/>
            <person name="Britton C."/>
            <person name="Davik J."/>
            <person name="Ashrafi H."/>
            <person name="Aiden E.L."/>
            <person name="Borodovsky M."/>
            <person name="Worthington M."/>
        </authorList>
    </citation>
    <scope>NUCLEOTIDE SEQUENCE [LARGE SCALE GENOMIC DNA]</scope>
    <source>
        <strain evidence="4">PI 553951</strain>
    </source>
</reference>
<accession>A0AAW1WMW5</accession>
<keyword evidence="5" id="KW-1185">Reference proteome</keyword>
<dbReference type="Proteomes" id="UP001457282">
    <property type="component" value="Unassembled WGS sequence"/>
</dbReference>
<evidence type="ECO:0000259" key="3">
    <source>
        <dbReference type="Pfam" id="PF25598"/>
    </source>
</evidence>
<dbReference type="SMART" id="SM00185">
    <property type="entry name" value="ARM"/>
    <property type="match status" value="3"/>
</dbReference>
<feature type="domain" description="U-box" evidence="3">
    <location>
        <begin position="160"/>
        <end position="299"/>
    </location>
</feature>
<organism evidence="4 5">
    <name type="scientific">Rubus argutus</name>
    <name type="common">Southern blackberry</name>
    <dbReference type="NCBI Taxonomy" id="59490"/>
    <lineage>
        <taxon>Eukaryota</taxon>
        <taxon>Viridiplantae</taxon>
        <taxon>Streptophyta</taxon>
        <taxon>Embryophyta</taxon>
        <taxon>Tracheophyta</taxon>
        <taxon>Spermatophyta</taxon>
        <taxon>Magnoliopsida</taxon>
        <taxon>eudicotyledons</taxon>
        <taxon>Gunneridae</taxon>
        <taxon>Pentapetalae</taxon>
        <taxon>rosids</taxon>
        <taxon>fabids</taxon>
        <taxon>Rosales</taxon>
        <taxon>Rosaceae</taxon>
        <taxon>Rosoideae</taxon>
        <taxon>Rosoideae incertae sedis</taxon>
        <taxon>Rubus</taxon>
    </lineage>
</organism>
<dbReference type="InterPro" id="IPR011989">
    <property type="entry name" value="ARM-like"/>
</dbReference>
<evidence type="ECO:0000313" key="5">
    <source>
        <dbReference type="Proteomes" id="UP001457282"/>
    </source>
</evidence>
<keyword evidence="2" id="KW-0833">Ubl conjugation pathway</keyword>
<dbReference type="InterPro" id="IPR016024">
    <property type="entry name" value="ARM-type_fold"/>
</dbReference>
<dbReference type="AlphaFoldDB" id="A0AAW1WMW5"/>
<comment type="caution">
    <text evidence="4">The sequence shown here is derived from an EMBL/GenBank/DDBJ whole genome shotgun (WGS) entry which is preliminary data.</text>
</comment>
<dbReference type="SUPFAM" id="SSF48371">
    <property type="entry name" value="ARM repeat"/>
    <property type="match status" value="1"/>
</dbReference>
<protein>
    <recommendedName>
        <fullName evidence="3">U-box domain-containing protein</fullName>
    </recommendedName>
</protein>
<dbReference type="PANTHER" id="PTHR23315:SF120">
    <property type="entry name" value="ARM REPEAT SUPERFAMILY PROTEIN"/>
    <property type="match status" value="1"/>
</dbReference>
<dbReference type="FunFam" id="1.25.10.10:FF:000952">
    <property type="entry name" value="U-box domain-containing protein 4"/>
    <property type="match status" value="1"/>
</dbReference>
<evidence type="ECO:0000256" key="2">
    <source>
        <dbReference type="ARBA" id="ARBA00022786"/>
    </source>
</evidence>
<dbReference type="Pfam" id="PF00514">
    <property type="entry name" value="Arm"/>
    <property type="match status" value="1"/>
</dbReference>
<evidence type="ECO:0000313" key="4">
    <source>
        <dbReference type="EMBL" id="KAK9925375.1"/>
    </source>
</evidence>
<dbReference type="PANTHER" id="PTHR23315">
    <property type="entry name" value="U BOX DOMAIN-CONTAINING"/>
    <property type="match status" value="1"/>
</dbReference>